<proteinExistence type="predicted"/>
<dbReference type="RefSeq" id="WP_167667171.1">
    <property type="nucleotide sequence ID" value="NZ_LT594324.1"/>
</dbReference>
<organism evidence="1 2">
    <name type="scientific">Micromonospora narathiwatensis</name>
    <dbReference type="NCBI Taxonomy" id="299146"/>
    <lineage>
        <taxon>Bacteria</taxon>
        <taxon>Bacillati</taxon>
        <taxon>Actinomycetota</taxon>
        <taxon>Actinomycetes</taxon>
        <taxon>Micromonosporales</taxon>
        <taxon>Micromonosporaceae</taxon>
        <taxon>Micromonospora</taxon>
    </lineage>
</organism>
<name>A0A1A9A9N3_9ACTN</name>
<reference evidence="1 2" key="1">
    <citation type="submission" date="2016-06" db="EMBL/GenBank/DDBJ databases">
        <authorList>
            <person name="Kjaerup R.B."/>
            <person name="Dalgaard T.S."/>
            <person name="Juul-Madsen H.R."/>
        </authorList>
    </citation>
    <scope>NUCLEOTIDE SEQUENCE [LARGE SCALE GENOMIC DNA]</scope>
    <source>
        <strain evidence="1 2">DSM 45248</strain>
    </source>
</reference>
<dbReference type="Proteomes" id="UP000198765">
    <property type="component" value="Chromosome I"/>
</dbReference>
<accession>A0A1A9A9N3</accession>
<protein>
    <submittedName>
        <fullName evidence="1">Uncharacterized protein</fullName>
    </submittedName>
</protein>
<dbReference type="PATRIC" id="fig|299146.4.peg.4737"/>
<dbReference type="AlphaFoldDB" id="A0A1A9A9N3"/>
<dbReference type="EMBL" id="LT594324">
    <property type="protein sequence ID" value="SBT52882.1"/>
    <property type="molecule type" value="Genomic_DNA"/>
</dbReference>
<keyword evidence="2" id="KW-1185">Reference proteome</keyword>
<sequence>MRIWHVFNALTLANVVLMFAADDTTSRFLHAVSAVAFAITTIATRPPRPGRRP</sequence>
<gene>
    <name evidence="1" type="ORF">GA0070621_4586</name>
</gene>
<evidence type="ECO:0000313" key="2">
    <source>
        <dbReference type="Proteomes" id="UP000198765"/>
    </source>
</evidence>
<evidence type="ECO:0000313" key="1">
    <source>
        <dbReference type="EMBL" id="SBT52882.1"/>
    </source>
</evidence>